<evidence type="ECO:0000259" key="9">
    <source>
        <dbReference type="Pfam" id="PF00361"/>
    </source>
</evidence>
<accession>A0A5J5FTM0</accession>
<dbReference type="NCBIfam" id="NF005958">
    <property type="entry name" value="PRK08042.1"/>
    <property type="match status" value="1"/>
</dbReference>
<dbReference type="InterPro" id="IPR001750">
    <property type="entry name" value="ND/Mrp_TM"/>
</dbReference>
<keyword evidence="4 8" id="KW-1133">Transmembrane helix</keyword>
<feature type="transmembrane region" description="Helical" evidence="8">
    <location>
        <begin position="230"/>
        <end position="251"/>
    </location>
</feature>
<dbReference type="GO" id="GO:0005886">
    <property type="term" value="C:plasma membrane"/>
    <property type="evidence" value="ECO:0007669"/>
    <property type="project" value="UniProtKB-SubCell"/>
</dbReference>
<comment type="caution">
    <text evidence="10">The sequence shown here is derived from an EMBL/GenBank/DDBJ whole genome shotgun (WGS) entry which is preliminary data.</text>
</comment>
<keyword evidence="10" id="KW-0456">Lyase</keyword>
<protein>
    <submittedName>
        <fullName evidence="10">Formate hydrogenlyase subunit 3</fullName>
    </submittedName>
</protein>
<gene>
    <name evidence="10" type="primary">hycC</name>
    <name evidence="10" type="ORF">FJU30_19685</name>
</gene>
<keyword evidence="11" id="KW-1185">Reference proteome</keyword>
<dbReference type="AlphaFoldDB" id="A0A5J5FTM0"/>
<feature type="transmembrane region" description="Helical" evidence="8">
    <location>
        <begin position="367"/>
        <end position="387"/>
    </location>
</feature>
<evidence type="ECO:0000256" key="8">
    <source>
        <dbReference type="SAM" id="Phobius"/>
    </source>
</evidence>
<feature type="transmembrane region" description="Helical" evidence="8">
    <location>
        <begin position="153"/>
        <end position="173"/>
    </location>
</feature>
<feature type="transmembrane region" description="Helical" evidence="8">
    <location>
        <begin position="325"/>
        <end position="347"/>
    </location>
</feature>
<feature type="domain" description="NADH:quinone oxidoreductase/Mrp antiporter transmembrane" evidence="9">
    <location>
        <begin position="124"/>
        <end position="403"/>
    </location>
</feature>
<feature type="transmembrane region" description="Helical" evidence="8">
    <location>
        <begin position="407"/>
        <end position="435"/>
    </location>
</feature>
<feature type="transmembrane region" description="Helical" evidence="8">
    <location>
        <begin position="78"/>
        <end position="99"/>
    </location>
</feature>
<dbReference type="EMBL" id="VYKJ01000012">
    <property type="protein sequence ID" value="KAA8996884.1"/>
    <property type="molecule type" value="Genomic_DNA"/>
</dbReference>
<evidence type="ECO:0000256" key="2">
    <source>
        <dbReference type="ARBA" id="ARBA00022475"/>
    </source>
</evidence>
<dbReference type="GO" id="GO:0016491">
    <property type="term" value="F:oxidoreductase activity"/>
    <property type="evidence" value="ECO:0007669"/>
    <property type="project" value="UniProtKB-KW"/>
</dbReference>
<proteinExistence type="predicted"/>
<evidence type="ECO:0000256" key="6">
    <source>
        <dbReference type="ARBA" id="ARBA00023136"/>
    </source>
</evidence>
<comment type="subcellular location">
    <subcellularLocation>
        <location evidence="1">Cell membrane</location>
        <topology evidence="1">Multi-pass membrane protein</topology>
    </subcellularLocation>
    <subcellularLocation>
        <location evidence="7">Membrane</location>
        <topology evidence="7">Multi-pass membrane protein</topology>
    </subcellularLocation>
</comment>
<evidence type="ECO:0000313" key="11">
    <source>
        <dbReference type="Proteomes" id="UP000335415"/>
    </source>
</evidence>
<dbReference type="InterPro" id="IPR052175">
    <property type="entry name" value="ComplexI-like_HydComp"/>
</dbReference>
<keyword evidence="2" id="KW-1003">Cell membrane</keyword>
<dbReference type="RefSeq" id="WP_150436684.1">
    <property type="nucleotide sequence ID" value="NZ_VYKJ01000012.1"/>
</dbReference>
<feature type="transmembrane region" description="Helical" evidence="8">
    <location>
        <begin position="6"/>
        <end position="26"/>
    </location>
</feature>
<feature type="transmembrane region" description="Helical" evidence="8">
    <location>
        <begin position="106"/>
        <end position="123"/>
    </location>
</feature>
<feature type="transmembrane region" description="Helical" evidence="8">
    <location>
        <begin position="292"/>
        <end position="313"/>
    </location>
</feature>
<feature type="transmembrane region" description="Helical" evidence="8">
    <location>
        <begin position="456"/>
        <end position="480"/>
    </location>
</feature>
<reference evidence="10 11" key="1">
    <citation type="submission" date="2019-09" db="EMBL/GenBank/DDBJ databases">
        <authorList>
            <person name="Li Y."/>
        </authorList>
    </citation>
    <scope>NUCLEOTIDE SEQUENCE [LARGE SCALE GENOMIC DNA]</scope>
    <source>
        <strain evidence="10 11">L3-3HA</strain>
    </source>
</reference>
<evidence type="ECO:0000256" key="3">
    <source>
        <dbReference type="ARBA" id="ARBA00022692"/>
    </source>
</evidence>
<dbReference type="PANTHER" id="PTHR42682">
    <property type="entry name" value="HYDROGENASE-4 COMPONENT F"/>
    <property type="match status" value="1"/>
</dbReference>
<sequence length="608" mass="64037">MSVITLTTAALACFALAALLAFVLSFHQSLSGLLAGLGGACGALCALAAGFQLLTGLAAPQSALLFGAFAVQLNPLNAVWLLTLGLPGLFICLFSIVSLRRERMRAAGWLINLLLAAALLTIIADNLAMLVLMAEIMTLCGVFLTGDSAFGKLWFALGRLGTLLLVVTCWLLWKQYGTLDFALLHQQSGEQPFGVAVWLCGLAGFGLLAGIIPLHGWVPQAHAGAGAPAAALFSALVMKVGLYGMLMLTLASGTVPLWWGVLLLAFGMLTAFIGGLYALMEHHINRLLAYHTLENIGIILLGLGAGVTGMALNEPALIALGLTGGLYHLFNHSLFKTTLLLGAGAVWHRTGLHDIEKLGGIGKRMPLISLSMLVGLMAMAALPPLNGFAGEWVIYQSFFRLGALPSFITRLIGPMLAVGLAITGALAVMCMAKVYGVTFLGAPRTPQAQNAQNAPWLMTLCVGLPALCCVAGGVAAPWLLPLLGHAVPLPLATADTGVSQPLIALLLMSTLLLPLLLMVCLRGDRLASRRRGMAWVCGYDHDQAMVITAHGFAAPVKLAFAPFMTLRKVFNPARWLPGWNCAALPGLFRRLAAIELAVLVVIIISRGV</sequence>
<name>A0A5J5FTM0_9GAMM</name>
<organism evidence="10 11">
    <name type="scientific">Affinibrenneria salicis</name>
    <dbReference type="NCBI Taxonomy" id="2590031"/>
    <lineage>
        <taxon>Bacteria</taxon>
        <taxon>Pseudomonadati</taxon>
        <taxon>Pseudomonadota</taxon>
        <taxon>Gammaproteobacteria</taxon>
        <taxon>Enterobacterales</taxon>
        <taxon>Pectobacteriaceae</taxon>
        <taxon>Affinibrenneria</taxon>
    </lineage>
</organism>
<evidence type="ECO:0000313" key="10">
    <source>
        <dbReference type="EMBL" id="KAA8996884.1"/>
    </source>
</evidence>
<evidence type="ECO:0000256" key="4">
    <source>
        <dbReference type="ARBA" id="ARBA00022989"/>
    </source>
</evidence>
<evidence type="ECO:0000256" key="7">
    <source>
        <dbReference type="RuleBase" id="RU000320"/>
    </source>
</evidence>
<feature type="transmembrane region" description="Helical" evidence="8">
    <location>
        <begin position="129"/>
        <end position="146"/>
    </location>
</feature>
<dbReference type="PANTHER" id="PTHR42682:SF3">
    <property type="entry name" value="FORMATE HYDROGENLYASE SUBUNIT 3-RELATED"/>
    <property type="match status" value="1"/>
</dbReference>
<dbReference type="GO" id="GO:0016829">
    <property type="term" value="F:lyase activity"/>
    <property type="evidence" value="ECO:0007669"/>
    <property type="project" value="UniProtKB-KW"/>
</dbReference>
<feature type="transmembrane region" description="Helical" evidence="8">
    <location>
        <begin position="500"/>
        <end position="521"/>
    </location>
</feature>
<dbReference type="Proteomes" id="UP000335415">
    <property type="component" value="Unassembled WGS sequence"/>
</dbReference>
<evidence type="ECO:0000256" key="1">
    <source>
        <dbReference type="ARBA" id="ARBA00004651"/>
    </source>
</evidence>
<feature type="transmembrane region" description="Helical" evidence="8">
    <location>
        <begin position="33"/>
        <end position="58"/>
    </location>
</feature>
<keyword evidence="3 7" id="KW-0812">Transmembrane</keyword>
<keyword evidence="6 8" id="KW-0472">Membrane</keyword>
<evidence type="ECO:0000256" key="5">
    <source>
        <dbReference type="ARBA" id="ARBA00023002"/>
    </source>
</evidence>
<dbReference type="Pfam" id="PF00361">
    <property type="entry name" value="Proton_antipo_M"/>
    <property type="match status" value="1"/>
</dbReference>
<keyword evidence="5" id="KW-0560">Oxidoreductase</keyword>
<dbReference type="OrthoDB" id="9768329at2"/>
<feature type="transmembrane region" description="Helical" evidence="8">
    <location>
        <begin position="257"/>
        <end position="280"/>
    </location>
</feature>
<feature type="transmembrane region" description="Helical" evidence="8">
    <location>
        <begin position="193"/>
        <end position="218"/>
    </location>
</feature>